<feature type="binding site" evidence="12">
    <location>
        <position position="53"/>
    </location>
    <ligand>
        <name>ATP</name>
        <dbReference type="ChEBI" id="CHEBI:30616"/>
    </ligand>
</feature>
<dbReference type="Pfam" id="PF07714">
    <property type="entry name" value="PK_Tyr_Ser-Thr"/>
    <property type="match status" value="1"/>
</dbReference>
<evidence type="ECO:0000256" key="8">
    <source>
        <dbReference type="ARBA" id="ARBA00023163"/>
    </source>
</evidence>
<evidence type="ECO:0000256" key="11">
    <source>
        <dbReference type="ARBA" id="ARBA00048679"/>
    </source>
</evidence>
<dbReference type="GO" id="GO:0004674">
    <property type="term" value="F:protein serine/threonine kinase activity"/>
    <property type="evidence" value="ECO:0007669"/>
    <property type="project" value="UniProtKB-EC"/>
</dbReference>
<keyword evidence="17" id="KW-1185">Reference proteome</keyword>
<dbReference type="GO" id="GO:0005634">
    <property type="term" value="C:nucleus"/>
    <property type="evidence" value="ECO:0007669"/>
    <property type="project" value="TreeGrafter"/>
</dbReference>
<dbReference type="PANTHER" id="PTHR31079:SF2">
    <property type="entry name" value="NAC DOMAIN CONTAINING PROTEIN 44-RELATED"/>
    <property type="match status" value="1"/>
</dbReference>
<feature type="domain" description="NAC" evidence="15">
    <location>
        <begin position="282"/>
        <end position="443"/>
    </location>
</feature>
<evidence type="ECO:0000256" key="4">
    <source>
        <dbReference type="ARBA" id="ARBA00022777"/>
    </source>
</evidence>
<proteinExistence type="predicted"/>
<keyword evidence="9" id="KW-0539">Nucleus</keyword>
<keyword evidence="7" id="KW-0238">DNA-binding</keyword>
<evidence type="ECO:0000256" key="12">
    <source>
        <dbReference type="PROSITE-ProRule" id="PRU10141"/>
    </source>
</evidence>
<comment type="caution">
    <text evidence="16">The sequence shown here is derived from an EMBL/GenBank/DDBJ whole genome shotgun (WGS) entry which is preliminary data.</text>
</comment>
<dbReference type="InterPro" id="IPR044799">
    <property type="entry name" value="SOG1-like"/>
</dbReference>
<dbReference type="Proteomes" id="UP001054252">
    <property type="component" value="Unassembled WGS sequence"/>
</dbReference>
<dbReference type="InterPro" id="IPR011009">
    <property type="entry name" value="Kinase-like_dom_sf"/>
</dbReference>
<dbReference type="Pfam" id="PF02365">
    <property type="entry name" value="NAM"/>
    <property type="match status" value="1"/>
</dbReference>
<dbReference type="PROSITE" id="PS50011">
    <property type="entry name" value="PROTEIN_KINASE_DOM"/>
    <property type="match status" value="1"/>
</dbReference>
<dbReference type="EMBL" id="BPVZ01000121">
    <property type="protein sequence ID" value="GKV37189.1"/>
    <property type="molecule type" value="Genomic_DNA"/>
</dbReference>
<dbReference type="FunFam" id="2.170.150.80:FF:000009">
    <property type="entry name" value="NAC domain-containing protein 8"/>
    <property type="match status" value="1"/>
</dbReference>
<evidence type="ECO:0000256" key="10">
    <source>
        <dbReference type="ARBA" id="ARBA00047899"/>
    </source>
</evidence>
<dbReference type="InterPro" id="IPR000719">
    <property type="entry name" value="Prot_kinase_dom"/>
</dbReference>
<reference evidence="16 17" key="1">
    <citation type="journal article" date="2021" name="Commun. Biol.">
        <title>The genome of Shorea leprosula (Dipterocarpaceae) highlights the ecological relevance of drought in aseasonal tropical rainforests.</title>
        <authorList>
            <person name="Ng K.K.S."/>
            <person name="Kobayashi M.J."/>
            <person name="Fawcett J.A."/>
            <person name="Hatakeyama M."/>
            <person name="Paape T."/>
            <person name="Ng C.H."/>
            <person name="Ang C.C."/>
            <person name="Tnah L.H."/>
            <person name="Lee C.T."/>
            <person name="Nishiyama T."/>
            <person name="Sese J."/>
            <person name="O'Brien M.J."/>
            <person name="Copetti D."/>
            <person name="Mohd Noor M.I."/>
            <person name="Ong R.C."/>
            <person name="Putra M."/>
            <person name="Sireger I.Z."/>
            <person name="Indrioko S."/>
            <person name="Kosugi Y."/>
            <person name="Izuno A."/>
            <person name="Isagi Y."/>
            <person name="Lee S.L."/>
            <person name="Shimizu K.K."/>
        </authorList>
    </citation>
    <scope>NUCLEOTIDE SEQUENCE [LARGE SCALE GENOMIC DNA]</scope>
    <source>
        <strain evidence="16">214</strain>
    </source>
</reference>
<dbReference type="PANTHER" id="PTHR31079">
    <property type="entry name" value="NAC DOMAIN-CONTAINING PROTEIN 73"/>
    <property type="match status" value="1"/>
</dbReference>
<dbReference type="InterPro" id="IPR036093">
    <property type="entry name" value="NAC_dom_sf"/>
</dbReference>
<dbReference type="PROSITE" id="PS51005">
    <property type="entry name" value="NAC"/>
    <property type="match status" value="1"/>
</dbReference>
<dbReference type="InterPro" id="IPR003441">
    <property type="entry name" value="NAC-dom"/>
</dbReference>
<keyword evidence="6" id="KW-0805">Transcription regulation</keyword>
<dbReference type="PROSITE" id="PS00108">
    <property type="entry name" value="PROTEIN_KINASE_ST"/>
    <property type="match status" value="1"/>
</dbReference>
<protein>
    <recommendedName>
        <fullName evidence="18">Protein kinase domain-containing protein</fullName>
    </recommendedName>
</protein>
<keyword evidence="3 12" id="KW-0547">Nucleotide-binding</keyword>
<accession>A0AAV5LIK9</accession>
<evidence type="ECO:0008006" key="18">
    <source>
        <dbReference type="Google" id="ProtNLM"/>
    </source>
</evidence>
<evidence type="ECO:0000256" key="13">
    <source>
        <dbReference type="SAM" id="MobiDB-lite"/>
    </source>
</evidence>
<evidence type="ECO:0000256" key="5">
    <source>
        <dbReference type="ARBA" id="ARBA00022840"/>
    </source>
</evidence>
<dbReference type="SMART" id="SM00220">
    <property type="entry name" value="S_TKc"/>
    <property type="match status" value="1"/>
</dbReference>
<sequence length="625" mass="70831">MGSGNGFSSAQEFNLDAKWLVDPRLLFVGPRIGEGAHAKVYEGKYRNQNVAIKVVRRGETPEEIARREARFAREVAMLSRVQHKNLVKFIGACKEPMMVIVTELLLGGTLRKYFLNMRPRQLDLRVAIGFALDIARAMECLHSHGIIHRDLKPENLILTADHKTVKLADFGLAREESLTEMMTAETGTYRWMAPELYSTVTLRHGEKKHYNHKVDCYSFAIVLWELIHNKSWLVDSRAIAKKVRNASQSSALQIKDCGAHRECPSCHYRIDNSDVSQDWPGLPAGVKFDPSDVELVEHLEAKCGIGTSKSHTFIDEFIPTLEWDQGICYTHPENLPGAKKNGNSIHFFHRTINAYATGQRKRRKIHNQHDLNQEHVRWHKTGKTKPVIEKGVLKGWKKIMVLYKSSTKGSKPDKSNWVMHQYHLGNDEDEKEGEYVVSKVFYQQPKQTDKNDESQVIEEQDNLTLHTSPRTPKTVPPNPPRSGKSMVDDDFIDDTTIPSTPQDAKFDVEAYYDQPPPVQLEDDMEYPTWFAGESQAVENPDLTMIDDSLLCKEIFDSSSLLNSSGRNHVSNTAGALSRNEVNVNDNAPCSISELANLEFDTPPDIPLADLQFGSQESILSWLDRL</sequence>
<feature type="domain" description="Protein kinase" evidence="14">
    <location>
        <begin position="26"/>
        <end position="349"/>
    </location>
</feature>
<feature type="region of interest" description="Disordered" evidence="13">
    <location>
        <begin position="461"/>
        <end position="488"/>
    </location>
</feature>
<gene>
    <name evidence="16" type="ORF">SLEP1_g45246</name>
</gene>
<dbReference type="Gene3D" id="3.30.200.20">
    <property type="entry name" value="Phosphorylase Kinase, domain 1"/>
    <property type="match status" value="1"/>
</dbReference>
<keyword evidence="1" id="KW-0723">Serine/threonine-protein kinase</keyword>
<dbReference type="AlphaFoldDB" id="A0AAV5LIK9"/>
<evidence type="ECO:0000256" key="1">
    <source>
        <dbReference type="ARBA" id="ARBA00022527"/>
    </source>
</evidence>
<name>A0AAV5LIK9_9ROSI</name>
<dbReference type="FunFam" id="3.30.200.20:FF:000034">
    <property type="entry name" value="Kinase suppressor of Ras 1"/>
    <property type="match status" value="1"/>
</dbReference>
<dbReference type="GO" id="GO:0005524">
    <property type="term" value="F:ATP binding"/>
    <property type="evidence" value="ECO:0007669"/>
    <property type="project" value="UniProtKB-UniRule"/>
</dbReference>
<dbReference type="PROSITE" id="PS00107">
    <property type="entry name" value="PROTEIN_KINASE_ATP"/>
    <property type="match status" value="1"/>
</dbReference>
<dbReference type="SUPFAM" id="SSF101941">
    <property type="entry name" value="NAC domain"/>
    <property type="match status" value="1"/>
</dbReference>
<evidence type="ECO:0000256" key="7">
    <source>
        <dbReference type="ARBA" id="ARBA00023125"/>
    </source>
</evidence>
<dbReference type="InterPro" id="IPR008271">
    <property type="entry name" value="Ser/Thr_kinase_AS"/>
</dbReference>
<keyword evidence="4" id="KW-0418">Kinase</keyword>
<keyword evidence="5 12" id="KW-0067">ATP-binding</keyword>
<dbReference type="Gene3D" id="1.10.510.10">
    <property type="entry name" value="Transferase(Phosphotransferase) domain 1"/>
    <property type="match status" value="1"/>
</dbReference>
<comment type="catalytic activity">
    <reaction evidence="10">
        <text>L-threonyl-[protein] + ATP = O-phospho-L-threonyl-[protein] + ADP + H(+)</text>
        <dbReference type="Rhea" id="RHEA:46608"/>
        <dbReference type="Rhea" id="RHEA-COMP:11060"/>
        <dbReference type="Rhea" id="RHEA-COMP:11605"/>
        <dbReference type="ChEBI" id="CHEBI:15378"/>
        <dbReference type="ChEBI" id="CHEBI:30013"/>
        <dbReference type="ChEBI" id="CHEBI:30616"/>
        <dbReference type="ChEBI" id="CHEBI:61977"/>
        <dbReference type="ChEBI" id="CHEBI:456216"/>
        <dbReference type="EC" id="2.7.11.1"/>
    </reaction>
</comment>
<dbReference type="Gene3D" id="2.170.150.80">
    <property type="entry name" value="NAC domain"/>
    <property type="match status" value="1"/>
</dbReference>
<evidence type="ECO:0000256" key="3">
    <source>
        <dbReference type="ARBA" id="ARBA00022741"/>
    </source>
</evidence>
<comment type="catalytic activity">
    <reaction evidence="11">
        <text>L-seryl-[protein] + ATP = O-phospho-L-seryl-[protein] + ADP + H(+)</text>
        <dbReference type="Rhea" id="RHEA:17989"/>
        <dbReference type="Rhea" id="RHEA-COMP:9863"/>
        <dbReference type="Rhea" id="RHEA-COMP:11604"/>
        <dbReference type="ChEBI" id="CHEBI:15378"/>
        <dbReference type="ChEBI" id="CHEBI:29999"/>
        <dbReference type="ChEBI" id="CHEBI:30616"/>
        <dbReference type="ChEBI" id="CHEBI:83421"/>
        <dbReference type="ChEBI" id="CHEBI:456216"/>
        <dbReference type="EC" id="2.7.11.1"/>
    </reaction>
</comment>
<dbReference type="InterPro" id="IPR001245">
    <property type="entry name" value="Ser-Thr/Tyr_kinase_cat_dom"/>
</dbReference>
<organism evidence="16 17">
    <name type="scientific">Rubroshorea leprosula</name>
    <dbReference type="NCBI Taxonomy" id="152421"/>
    <lineage>
        <taxon>Eukaryota</taxon>
        <taxon>Viridiplantae</taxon>
        <taxon>Streptophyta</taxon>
        <taxon>Embryophyta</taxon>
        <taxon>Tracheophyta</taxon>
        <taxon>Spermatophyta</taxon>
        <taxon>Magnoliopsida</taxon>
        <taxon>eudicotyledons</taxon>
        <taxon>Gunneridae</taxon>
        <taxon>Pentapetalae</taxon>
        <taxon>rosids</taxon>
        <taxon>malvids</taxon>
        <taxon>Malvales</taxon>
        <taxon>Dipterocarpaceae</taxon>
        <taxon>Rubroshorea</taxon>
    </lineage>
</organism>
<evidence type="ECO:0000256" key="2">
    <source>
        <dbReference type="ARBA" id="ARBA00022679"/>
    </source>
</evidence>
<keyword evidence="8" id="KW-0804">Transcription</keyword>
<evidence type="ECO:0000313" key="16">
    <source>
        <dbReference type="EMBL" id="GKV37189.1"/>
    </source>
</evidence>
<dbReference type="GO" id="GO:0003700">
    <property type="term" value="F:DNA-binding transcription factor activity"/>
    <property type="evidence" value="ECO:0007669"/>
    <property type="project" value="InterPro"/>
</dbReference>
<evidence type="ECO:0000259" key="15">
    <source>
        <dbReference type="PROSITE" id="PS51005"/>
    </source>
</evidence>
<evidence type="ECO:0000313" key="17">
    <source>
        <dbReference type="Proteomes" id="UP001054252"/>
    </source>
</evidence>
<dbReference type="GO" id="GO:0000976">
    <property type="term" value="F:transcription cis-regulatory region binding"/>
    <property type="evidence" value="ECO:0007669"/>
    <property type="project" value="TreeGrafter"/>
</dbReference>
<dbReference type="InterPro" id="IPR017441">
    <property type="entry name" value="Protein_kinase_ATP_BS"/>
</dbReference>
<dbReference type="CDD" id="cd13999">
    <property type="entry name" value="STKc_MAP3K-like"/>
    <property type="match status" value="1"/>
</dbReference>
<keyword evidence="2" id="KW-0808">Transferase</keyword>
<evidence type="ECO:0000256" key="9">
    <source>
        <dbReference type="ARBA" id="ARBA00023242"/>
    </source>
</evidence>
<evidence type="ECO:0000256" key="6">
    <source>
        <dbReference type="ARBA" id="ARBA00023015"/>
    </source>
</evidence>
<dbReference type="SUPFAM" id="SSF56112">
    <property type="entry name" value="Protein kinase-like (PK-like)"/>
    <property type="match status" value="1"/>
</dbReference>
<evidence type="ECO:0000259" key="14">
    <source>
        <dbReference type="PROSITE" id="PS50011"/>
    </source>
</evidence>